<feature type="region of interest" description="Disordered" evidence="1">
    <location>
        <begin position="282"/>
        <end position="340"/>
    </location>
</feature>
<sequence length="463" mass="51085">ILTRSRIPLAQRIQKRINRLQGRSENESPTKGKDVFNTGKRPSSRASLSPVKFGGERMQRAKSGHFKRPSLEANCLTARGEDAVGFFQEPSFGACNSSNSHGEGSSFSSNPSFSFTLNSSRASFSPSKIPTASPSMESPLSRVATAQIRARMRGHHMRAASRSFAHETIHEMQEEVHQEAPHGTLVESPSVLGLTSLQLTTPTTDPFGEKNRHKKGKRKTLEGCYALKHEAELTVTESKKEWVDTPYSIAIVQNFNPPKDAESMKTLLQDSMKIYRPLPAELRAHRRRNSRNLRSSPYAQSRLSRASMSSITSPRKGSVASPSPSLARSKRNSVIMEDPASPGPFSSPCASVMLQNVPSSCNPSAFTNETRTKPFTPREVKPTTKGADSLGFLKQGTPKLKSRSSISLNARQLQTPCKGLTKRDQKNKENVNQETPSGSLKIDRPRPRYRTPTPGPKRRPAKI</sequence>
<feature type="compositionally biased region" description="Polar residues" evidence="1">
    <location>
        <begin position="403"/>
        <end position="415"/>
    </location>
</feature>
<feature type="region of interest" description="Disordered" evidence="1">
    <location>
        <begin position="361"/>
        <end position="463"/>
    </location>
</feature>
<protein>
    <submittedName>
        <fullName evidence="2">Uncharacterized protein</fullName>
    </submittedName>
</protein>
<reference evidence="2 3" key="1">
    <citation type="submission" date="2014-04" db="EMBL/GenBank/DDBJ databases">
        <title>Evolutionary Origins and Diversification of the Mycorrhizal Mutualists.</title>
        <authorList>
            <consortium name="DOE Joint Genome Institute"/>
            <consortium name="Mycorrhizal Genomics Consortium"/>
            <person name="Kohler A."/>
            <person name="Kuo A."/>
            <person name="Nagy L.G."/>
            <person name="Floudas D."/>
            <person name="Copeland A."/>
            <person name="Barry K.W."/>
            <person name="Cichocki N."/>
            <person name="Veneault-Fourrey C."/>
            <person name="LaButti K."/>
            <person name="Lindquist E.A."/>
            <person name="Lipzen A."/>
            <person name="Lundell T."/>
            <person name="Morin E."/>
            <person name="Murat C."/>
            <person name="Riley R."/>
            <person name="Ohm R."/>
            <person name="Sun H."/>
            <person name="Tunlid A."/>
            <person name="Henrissat B."/>
            <person name="Grigoriev I.V."/>
            <person name="Hibbett D.S."/>
            <person name="Martin F."/>
        </authorList>
    </citation>
    <scope>NUCLEOTIDE SEQUENCE [LARGE SCALE GENOMIC DNA]</scope>
    <source>
        <strain evidence="2 3">Koide BX008</strain>
    </source>
</reference>
<feature type="compositionally biased region" description="Basic and acidic residues" evidence="1">
    <location>
        <begin position="370"/>
        <end position="382"/>
    </location>
</feature>
<evidence type="ECO:0000313" key="3">
    <source>
        <dbReference type="Proteomes" id="UP000054549"/>
    </source>
</evidence>
<dbReference type="HOGENOM" id="CLU_591292_0_0_1"/>
<feature type="compositionally biased region" description="Polar residues" evidence="1">
    <location>
        <begin position="297"/>
        <end position="326"/>
    </location>
</feature>
<dbReference type="InParanoid" id="A0A0C2T163"/>
<organism evidence="2 3">
    <name type="scientific">Amanita muscaria (strain Koide BX008)</name>
    <dbReference type="NCBI Taxonomy" id="946122"/>
    <lineage>
        <taxon>Eukaryota</taxon>
        <taxon>Fungi</taxon>
        <taxon>Dikarya</taxon>
        <taxon>Basidiomycota</taxon>
        <taxon>Agaricomycotina</taxon>
        <taxon>Agaricomycetes</taxon>
        <taxon>Agaricomycetidae</taxon>
        <taxon>Agaricales</taxon>
        <taxon>Pluteineae</taxon>
        <taxon>Amanitaceae</taxon>
        <taxon>Amanita</taxon>
    </lineage>
</organism>
<proteinExistence type="predicted"/>
<feature type="compositionally biased region" description="Basic and acidic residues" evidence="1">
    <location>
        <begin position="22"/>
        <end position="34"/>
    </location>
</feature>
<accession>A0A0C2T163</accession>
<name>A0A0C2T163_AMAMK</name>
<dbReference type="AlphaFoldDB" id="A0A0C2T163"/>
<dbReference type="Proteomes" id="UP000054549">
    <property type="component" value="Unassembled WGS sequence"/>
</dbReference>
<dbReference type="OrthoDB" id="2563277at2759"/>
<dbReference type="EMBL" id="KN818303">
    <property type="protein sequence ID" value="KIL60184.1"/>
    <property type="molecule type" value="Genomic_DNA"/>
</dbReference>
<evidence type="ECO:0000256" key="1">
    <source>
        <dbReference type="SAM" id="MobiDB-lite"/>
    </source>
</evidence>
<evidence type="ECO:0000313" key="2">
    <source>
        <dbReference type="EMBL" id="KIL60184.1"/>
    </source>
</evidence>
<feature type="region of interest" description="Disordered" evidence="1">
    <location>
        <begin position="18"/>
        <end position="54"/>
    </location>
</feature>
<dbReference type="STRING" id="946122.A0A0C2T163"/>
<gene>
    <name evidence="2" type="ORF">M378DRAFT_168468</name>
</gene>
<keyword evidence="3" id="KW-1185">Reference proteome</keyword>
<feature type="non-terminal residue" evidence="2">
    <location>
        <position position="1"/>
    </location>
</feature>
<feature type="compositionally biased region" description="Basic and acidic residues" evidence="1">
    <location>
        <begin position="421"/>
        <end position="431"/>
    </location>
</feature>